<protein>
    <submittedName>
        <fullName evidence="2">Peptidase M61</fullName>
    </submittedName>
</protein>
<evidence type="ECO:0000259" key="1">
    <source>
        <dbReference type="PROSITE" id="PS50106"/>
    </source>
</evidence>
<dbReference type="InterPro" id="IPR007963">
    <property type="entry name" value="Peptidase_M61_catalytic"/>
</dbReference>
<dbReference type="SUPFAM" id="SSF50156">
    <property type="entry name" value="PDZ domain-like"/>
    <property type="match status" value="1"/>
</dbReference>
<dbReference type="EMBL" id="QFNF01000019">
    <property type="protein sequence ID" value="PZO77467.1"/>
    <property type="molecule type" value="Genomic_DNA"/>
</dbReference>
<dbReference type="Proteomes" id="UP000248614">
    <property type="component" value="Unassembled WGS sequence"/>
</dbReference>
<dbReference type="AlphaFoldDB" id="A0A2W4Z7T9"/>
<accession>A0A2W4Z7T9</accession>
<evidence type="ECO:0000313" key="3">
    <source>
        <dbReference type="Proteomes" id="UP000248614"/>
    </source>
</evidence>
<name>A0A2W4Z7T9_9SPHN</name>
<dbReference type="PIRSF" id="PIRSF016493">
    <property type="entry name" value="Glycyl_aminpptds"/>
    <property type="match status" value="1"/>
</dbReference>
<gene>
    <name evidence="2" type="ORF">DI632_08830</name>
</gene>
<evidence type="ECO:0000313" key="2">
    <source>
        <dbReference type="EMBL" id="PZO77467.1"/>
    </source>
</evidence>
<dbReference type="Pfam" id="PF17899">
    <property type="entry name" value="Peptidase_M61_N"/>
    <property type="match status" value="1"/>
</dbReference>
<proteinExistence type="predicted"/>
<dbReference type="Pfam" id="PF05299">
    <property type="entry name" value="Peptidase_M61"/>
    <property type="match status" value="1"/>
</dbReference>
<dbReference type="Gene3D" id="2.60.40.3650">
    <property type="match status" value="1"/>
</dbReference>
<feature type="domain" description="PDZ" evidence="1">
    <location>
        <begin position="566"/>
        <end position="648"/>
    </location>
</feature>
<dbReference type="InterPro" id="IPR027268">
    <property type="entry name" value="Peptidase_M4/M1_CTD_sf"/>
</dbReference>
<dbReference type="Gene3D" id="2.30.42.10">
    <property type="match status" value="1"/>
</dbReference>
<dbReference type="Gene3D" id="1.10.390.10">
    <property type="entry name" value="Neutral Protease Domain 2"/>
    <property type="match status" value="1"/>
</dbReference>
<dbReference type="PROSITE" id="PS50106">
    <property type="entry name" value="PDZ"/>
    <property type="match status" value="1"/>
</dbReference>
<dbReference type="InterPro" id="IPR040756">
    <property type="entry name" value="Peptidase_M61_N"/>
</dbReference>
<sequence length="683" mass="75711">MRGAGPVRLARAGSWADTCAVRYTRDGKHPVKHIPGRRKPPPLRIVLAALLLTTTAALPAVAQQINPPGNTLPQPVPIVDTVPAARDVDYPGTIRLDVDATDTTQGIFRVKETIPVARAGHMVLMMPKWLPGKHGPRGEIEKLAGLVVRANGRELPWTRDVLDMFAFHIDVPAGAKNLDVQFQFLSATQGEQGRIVVTPEMLNLQFEAVSLYPAGYYTRRIPIEASVRYPAGWTAASGLPSKVQNGVYRYERTSYETLIDSPVFAGRYFRRFPLTDRVGLNVVADKPSELNATPEQIAAHTRLVEQAVKLFGAQHYDKYEFLLSITDKMGGIGLEHHRSSENGVDPGYFTDWNAGPGERNLLPHEFTHSWDGKFRRGADLFTPDFRMPMRNSMLWVYEGQTQFWGYVLQARSGLVSKQDTLDAYADIAAALDAREGRQWRPLIDTTNDPVITARRPKGWVSWQRSEDYYNEGLLVWMEVDSILRKQSGGTKSMDDFARAFFGVRDGDWGVLPYTQADIVRTLNGIQPYDWAGFLDRRLNARTDRAPIDGFAANGYRIVYTDTPTPYLKGREKSGGGVSLPYSLGLTANKDGKVGTVMWGSPAFTAGFETGTTIVAVNGTAYTPDRLRDAVGAAKGGKEPIRLTVRMDDAVRDIAIPYFDGHRYPRLEKVGTGDGGLDRLLTAK</sequence>
<dbReference type="InterPro" id="IPR001478">
    <property type="entry name" value="PDZ"/>
</dbReference>
<dbReference type="InterPro" id="IPR036034">
    <property type="entry name" value="PDZ_sf"/>
</dbReference>
<reference evidence="2 3" key="1">
    <citation type="submission" date="2017-08" db="EMBL/GenBank/DDBJ databases">
        <title>Infants hospitalized years apart are colonized by the same room-sourced microbial strains.</title>
        <authorList>
            <person name="Brooks B."/>
            <person name="Olm M.R."/>
            <person name="Firek B.A."/>
            <person name="Baker R."/>
            <person name="Thomas B.C."/>
            <person name="Morowitz M.J."/>
            <person name="Banfield J.F."/>
        </authorList>
    </citation>
    <scope>NUCLEOTIDE SEQUENCE [LARGE SCALE GENOMIC DNA]</scope>
    <source>
        <strain evidence="2">S2_018_000_R3_110</strain>
    </source>
</reference>
<comment type="caution">
    <text evidence="2">The sequence shown here is derived from an EMBL/GenBank/DDBJ whole genome shotgun (WGS) entry which is preliminary data.</text>
</comment>
<organism evidence="2 3">
    <name type="scientific">Sphingomonas hengshuiensis</name>
    <dbReference type="NCBI Taxonomy" id="1609977"/>
    <lineage>
        <taxon>Bacteria</taxon>
        <taxon>Pseudomonadati</taxon>
        <taxon>Pseudomonadota</taxon>
        <taxon>Alphaproteobacteria</taxon>
        <taxon>Sphingomonadales</taxon>
        <taxon>Sphingomonadaceae</taxon>
        <taxon>Sphingomonas</taxon>
    </lineage>
</organism>
<dbReference type="InterPro" id="IPR024191">
    <property type="entry name" value="Peptidase_M61"/>
</dbReference>